<feature type="transmembrane region" description="Helical" evidence="5">
    <location>
        <begin position="171"/>
        <end position="196"/>
    </location>
</feature>
<keyword evidence="7" id="KW-1185">Reference proteome</keyword>
<feature type="transmembrane region" description="Helical" evidence="5">
    <location>
        <begin position="141"/>
        <end position="164"/>
    </location>
</feature>
<sequence length="525" mass="59534">MVSQAKDPSKNLAPLTIVDDSNSTDVPNLKGDWHNIFVLVLLYTMQGIAGLGLSVGIPALLQINKNVTYKDQALFSMVTWPFNLKIMWAPLVDALYVQKIGRRKSWLIPVQYLIGGCFIYMSKNIDEWLPETGKPDILKMFYLIFFVSILVATQDIVVDAWALTMLKKNNVVYASTCNAVGVLSGIMISSLFLTVFTSEDFCNKYLRFVPATGGVVTKAYLFYFWAVLFILISTLIAIFKKEKDNRLENNYVQLNIIQNYLLVLDILKTPSIWVLSIALLTTEIGFAAADQNLLILKLIDAGLPKDNVMVIISSMYIVKIITPIILSKYTSGPKPMSVYLKVTPFRIIWSITFVVFIYYTTKFTTTNGKIDFPIYYYVILIFLFIINNSLLITTKVAKFTLFNRISDPRYGGTYMTLWNTLSYFSMFSSTTIAIFLIDILTFKECSSDYNINCSTPNLSNTCKSNGGTCTVKVDGYYTESALFILFGIGWYYIFKKTLINVQAKSSSHWMVNVEVNKVMRNEITK</sequence>
<feature type="transmembrane region" description="Helical" evidence="5">
    <location>
        <begin position="338"/>
        <end position="359"/>
    </location>
</feature>
<keyword evidence="2 5" id="KW-0812">Transmembrane</keyword>
<feature type="transmembrane region" description="Helical" evidence="5">
    <location>
        <begin position="308"/>
        <end position="326"/>
    </location>
</feature>
<accession>A0A6G0TTQ9</accession>
<dbReference type="InterPro" id="IPR004752">
    <property type="entry name" value="AmpG_permease/AT-1"/>
</dbReference>
<dbReference type="SUPFAM" id="SSF103473">
    <property type="entry name" value="MFS general substrate transporter"/>
    <property type="match status" value="1"/>
</dbReference>
<evidence type="ECO:0000313" key="6">
    <source>
        <dbReference type="EMBL" id="KAE9538662.1"/>
    </source>
</evidence>
<dbReference type="EMBL" id="VYZN01000016">
    <property type="protein sequence ID" value="KAE9538662.1"/>
    <property type="molecule type" value="Genomic_DNA"/>
</dbReference>
<keyword evidence="4 5" id="KW-0472">Membrane</keyword>
<evidence type="ECO:0000256" key="3">
    <source>
        <dbReference type="ARBA" id="ARBA00022989"/>
    </source>
</evidence>
<keyword evidence="3 5" id="KW-1133">Transmembrane helix</keyword>
<feature type="transmembrane region" description="Helical" evidence="5">
    <location>
        <begin position="414"/>
        <end position="437"/>
    </location>
</feature>
<dbReference type="AlphaFoldDB" id="A0A6G0TTQ9"/>
<comment type="subcellular location">
    <subcellularLocation>
        <location evidence="1">Membrane</location>
        <topology evidence="1">Multi-pass membrane protein</topology>
    </subcellularLocation>
</comment>
<evidence type="ECO:0000256" key="2">
    <source>
        <dbReference type="ARBA" id="ARBA00022692"/>
    </source>
</evidence>
<evidence type="ECO:0000313" key="7">
    <source>
        <dbReference type="Proteomes" id="UP000475862"/>
    </source>
</evidence>
<feature type="transmembrane region" description="Helical" evidence="5">
    <location>
        <begin position="105"/>
        <end position="121"/>
    </location>
</feature>
<evidence type="ECO:0008006" key="8">
    <source>
        <dbReference type="Google" id="ProtNLM"/>
    </source>
</evidence>
<evidence type="ECO:0000256" key="1">
    <source>
        <dbReference type="ARBA" id="ARBA00004141"/>
    </source>
</evidence>
<dbReference type="OrthoDB" id="6594567at2759"/>
<dbReference type="InterPro" id="IPR024371">
    <property type="entry name" value="AcetylCoA_trans_1-like"/>
</dbReference>
<dbReference type="GO" id="GO:0035348">
    <property type="term" value="P:acetyl-CoA transmembrane transport"/>
    <property type="evidence" value="ECO:0007669"/>
    <property type="project" value="InterPro"/>
</dbReference>
<dbReference type="PANTHER" id="PTHR12778">
    <property type="entry name" value="SOLUTE CARRIER FAMILY 33 ACETYL-COA TRANSPORTER -RELATED"/>
    <property type="match status" value="1"/>
</dbReference>
<reference evidence="6 7" key="1">
    <citation type="submission" date="2019-08" db="EMBL/GenBank/DDBJ databases">
        <title>The genome of the soybean aphid Biotype 1, its phylome, world population structure and adaptation to the North American continent.</title>
        <authorList>
            <person name="Giordano R."/>
            <person name="Donthu R.K."/>
            <person name="Hernandez A.G."/>
            <person name="Wright C.L."/>
            <person name="Zimin A.V."/>
        </authorList>
    </citation>
    <scope>NUCLEOTIDE SEQUENCE [LARGE SCALE GENOMIC DNA]</scope>
    <source>
        <tissue evidence="6">Whole aphids</tissue>
    </source>
</reference>
<evidence type="ECO:0000256" key="5">
    <source>
        <dbReference type="SAM" id="Phobius"/>
    </source>
</evidence>
<feature type="transmembrane region" description="Helical" evidence="5">
    <location>
        <begin position="220"/>
        <end position="239"/>
    </location>
</feature>
<feature type="transmembrane region" description="Helical" evidence="5">
    <location>
        <begin position="476"/>
        <end position="494"/>
    </location>
</feature>
<dbReference type="Proteomes" id="UP000475862">
    <property type="component" value="Unassembled WGS sequence"/>
</dbReference>
<name>A0A6G0TTQ9_APHGL</name>
<feature type="transmembrane region" description="Helical" evidence="5">
    <location>
        <begin position="374"/>
        <end position="393"/>
    </location>
</feature>
<evidence type="ECO:0000256" key="4">
    <source>
        <dbReference type="ARBA" id="ARBA00023136"/>
    </source>
</evidence>
<comment type="caution">
    <text evidence="6">The sequence shown here is derived from an EMBL/GenBank/DDBJ whole genome shotgun (WGS) entry which is preliminary data.</text>
</comment>
<dbReference type="Pfam" id="PF13000">
    <property type="entry name" value="Acatn"/>
    <property type="match status" value="2"/>
</dbReference>
<organism evidence="6 7">
    <name type="scientific">Aphis glycines</name>
    <name type="common">Soybean aphid</name>
    <dbReference type="NCBI Taxonomy" id="307491"/>
    <lineage>
        <taxon>Eukaryota</taxon>
        <taxon>Metazoa</taxon>
        <taxon>Ecdysozoa</taxon>
        <taxon>Arthropoda</taxon>
        <taxon>Hexapoda</taxon>
        <taxon>Insecta</taxon>
        <taxon>Pterygota</taxon>
        <taxon>Neoptera</taxon>
        <taxon>Paraneoptera</taxon>
        <taxon>Hemiptera</taxon>
        <taxon>Sternorrhyncha</taxon>
        <taxon>Aphidomorpha</taxon>
        <taxon>Aphidoidea</taxon>
        <taxon>Aphididae</taxon>
        <taxon>Aphidini</taxon>
        <taxon>Aphis</taxon>
        <taxon>Aphis</taxon>
    </lineage>
</organism>
<feature type="transmembrane region" description="Helical" evidence="5">
    <location>
        <begin position="36"/>
        <end position="61"/>
    </location>
</feature>
<gene>
    <name evidence="6" type="ORF">AGLY_005761</name>
</gene>
<dbReference type="GO" id="GO:0016020">
    <property type="term" value="C:membrane"/>
    <property type="evidence" value="ECO:0007669"/>
    <property type="project" value="UniProtKB-SubCell"/>
</dbReference>
<protein>
    <recommendedName>
        <fullName evidence="8">Major facilitator superfamily associated domain-containing protein</fullName>
    </recommendedName>
</protein>
<dbReference type="InterPro" id="IPR036259">
    <property type="entry name" value="MFS_trans_sf"/>
</dbReference>
<proteinExistence type="predicted"/>
<dbReference type="GO" id="GO:0008521">
    <property type="term" value="F:acetyl-CoA transmembrane transporter activity"/>
    <property type="evidence" value="ECO:0007669"/>
    <property type="project" value="InterPro"/>
</dbReference>
<dbReference type="PANTHER" id="PTHR12778:SF9">
    <property type="entry name" value="ACETYL-COENZYME A TRANSPORTER 1"/>
    <property type="match status" value="1"/>
</dbReference>
<feature type="transmembrane region" description="Helical" evidence="5">
    <location>
        <begin position="260"/>
        <end position="288"/>
    </location>
</feature>